<feature type="signal peptide" evidence="2">
    <location>
        <begin position="1"/>
        <end position="23"/>
    </location>
</feature>
<reference evidence="3 4" key="1">
    <citation type="journal article" date="2018" name="Nat. Biotechnol.">
        <title>A standardized bacterial taxonomy based on genome phylogeny substantially revises the tree of life.</title>
        <authorList>
            <person name="Parks D.H."/>
            <person name="Chuvochina M."/>
            <person name="Waite D.W."/>
            <person name="Rinke C."/>
            <person name="Skarshewski A."/>
            <person name="Chaumeil P.A."/>
            <person name="Hugenholtz P."/>
        </authorList>
    </citation>
    <scope>NUCLEOTIDE SEQUENCE [LARGE SCALE GENOMIC DNA]</scope>
    <source>
        <strain evidence="3">UBA10707</strain>
    </source>
</reference>
<dbReference type="InterPro" id="IPR005064">
    <property type="entry name" value="BUG"/>
</dbReference>
<dbReference type="PANTHER" id="PTHR42928">
    <property type="entry name" value="TRICARBOXYLATE-BINDING PROTEIN"/>
    <property type="match status" value="1"/>
</dbReference>
<comment type="caution">
    <text evidence="3">The sequence shown here is derived from an EMBL/GenBank/DDBJ whole genome shotgun (WGS) entry which is preliminary data.</text>
</comment>
<evidence type="ECO:0000313" key="4">
    <source>
        <dbReference type="Proteomes" id="UP000264036"/>
    </source>
</evidence>
<feature type="chain" id="PRO_5016932123" evidence="2">
    <location>
        <begin position="24"/>
        <end position="316"/>
    </location>
</feature>
<dbReference type="InterPro" id="IPR042100">
    <property type="entry name" value="Bug_dom1"/>
</dbReference>
<dbReference type="PANTHER" id="PTHR42928:SF5">
    <property type="entry name" value="BLR1237 PROTEIN"/>
    <property type="match status" value="1"/>
</dbReference>
<dbReference type="EMBL" id="DOEK01000030">
    <property type="protein sequence ID" value="HBP30726.1"/>
    <property type="molecule type" value="Genomic_DNA"/>
</dbReference>
<accession>A0A356LIB3</accession>
<dbReference type="Proteomes" id="UP000264036">
    <property type="component" value="Unassembled WGS sequence"/>
</dbReference>
<evidence type="ECO:0000256" key="1">
    <source>
        <dbReference type="ARBA" id="ARBA00006987"/>
    </source>
</evidence>
<evidence type="ECO:0000256" key="2">
    <source>
        <dbReference type="SAM" id="SignalP"/>
    </source>
</evidence>
<organism evidence="3 4">
    <name type="scientific">Advenella kashmirensis</name>
    <dbReference type="NCBI Taxonomy" id="310575"/>
    <lineage>
        <taxon>Bacteria</taxon>
        <taxon>Pseudomonadati</taxon>
        <taxon>Pseudomonadota</taxon>
        <taxon>Betaproteobacteria</taxon>
        <taxon>Burkholderiales</taxon>
        <taxon>Alcaligenaceae</taxon>
    </lineage>
</organism>
<evidence type="ECO:0000313" key="3">
    <source>
        <dbReference type="EMBL" id="HBP30726.1"/>
    </source>
</evidence>
<dbReference type="CDD" id="cd07012">
    <property type="entry name" value="PBP2_Bug_TTT"/>
    <property type="match status" value="1"/>
</dbReference>
<protein>
    <submittedName>
        <fullName evidence="3">Tripartite tricarboxylate transporter substrate binding protein</fullName>
    </submittedName>
</protein>
<proteinExistence type="inferred from homology"/>
<sequence>MNFRKLLFAAALGLAAAFGAAQAQQPVRVVVPFPPGGGTDQYVRLLASELNKHGILVIVENKPGASGIVAADYVARSRPDGLTLLMSSLSTLVSNPVLYKNLSYDPAKDFTHVTQIAYQPAIIVGRTDQPYSNIKEMVAYAKANPGKINRGSPGASVLTNLAALLFEDMAEIRTTHIPFAGDGPGMQALLGGHIDIHGTSITAPLPHIHDGKLRVLGVMDSKRMPQVPDALTFKEQGFDINAPLWYALSVPAATPRETIDRLNRSVNQIIADPDFVRRARELGMEPRGSTPEAFTQFVRTEHERWAPLLQSVNLAK</sequence>
<gene>
    <name evidence="3" type="ORF">DD666_15060</name>
</gene>
<dbReference type="AlphaFoldDB" id="A0A356LIB3"/>
<dbReference type="PIRSF" id="PIRSF017082">
    <property type="entry name" value="YflP"/>
    <property type="match status" value="1"/>
</dbReference>
<dbReference type="Pfam" id="PF03401">
    <property type="entry name" value="TctC"/>
    <property type="match status" value="1"/>
</dbReference>
<dbReference type="Gene3D" id="3.40.190.10">
    <property type="entry name" value="Periplasmic binding protein-like II"/>
    <property type="match status" value="1"/>
</dbReference>
<keyword evidence="2" id="KW-0732">Signal</keyword>
<name>A0A356LIB3_9BURK</name>
<dbReference type="SUPFAM" id="SSF53850">
    <property type="entry name" value="Periplasmic binding protein-like II"/>
    <property type="match status" value="1"/>
</dbReference>
<dbReference type="Gene3D" id="3.40.190.150">
    <property type="entry name" value="Bordetella uptake gene, domain 1"/>
    <property type="match status" value="1"/>
</dbReference>
<comment type="similarity">
    <text evidence="1">Belongs to the UPF0065 (bug) family.</text>
</comment>